<dbReference type="GO" id="GO:0004867">
    <property type="term" value="F:serine-type endopeptidase inhibitor activity"/>
    <property type="evidence" value="ECO:0007669"/>
    <property type="project" value="UniProtKB-UniRule"/>
</dbReference>
<dbReference type="SUPFAM" id="SSF57283">
    <property type="entry name" value="PMP inhibitors"/>
    <property type="match status" value="3"/>
</dbReference>
<feature type="domain" description="Pacifastin" evidence="8">
    <location>
        <begin position="478"/>
        <end position="516"/>
    </location>
</feature>
<name>A0A8S4RWA7_9NEOP</name>
<comment type="similarity">
    <text evidence="6 7">Belongs to the protease inhibitor I19 family.</text>
</comment>
<feature type="disulfide bond" evidence="7">
    <location>
        <begin position="648"/>
        <end position="663"/>
    </location>
</feature>
<evidence type="ECO:0000256" key="5">
    <source>
        <dbReference type="ARBA" id="ARBA00023157"/>
    </source>
</evidence>
<evidence type="ECO:0000256" key="3">
    <source>
        <dbReference type="ARBA" id="ARBA00022690"/>
    </source>
</evidence>
<accession>A0A8S4RWA7</accession>
<sequence length="684" mass="77729">MHHCGEKLVQFLMDIIPPEDGLLRSATKKVRSRTILNYENKIKAKSEDSSTQISIYLSPDKSKNFYKFKDVTDIDAKVRFRNSDENIKGFIENNLGGENNDDDNISDLLIDSIEFNFTDILYPFIKVKANNFDNDYLPNVLDKLLRVAIRKSMVTITSGNNCTPALAQKIWSDRCVKNSVVLNDCNWCRCNAKQKYECKARVCEEIDMFGHFKDAIQEIDVGMEGHGSWRTKPLACTPGVHYLRRGILCVCDEYGNWPNPVCRDLLQVLHSVELIEQIRLSQNESCTPTKLYLVGCNVCFCPSLGYLNPTMCTKKECQEDDPVLETNRTAVLTVSQKNDNDTEEVLEVYATCDPKYKYILGCRNCECLSNNRLICGNCSNAEVRNSNSLSERTKPKRINKPGKLNKPVKLQSNSICHGKKPLRVFKIGCNFCHCGKKLKMFCTIRKCINRTEKLQSMFEVNKEPTEHNLKQVVEPPDDVSCVPGTAFKRDCNICECSKLVNGIKHITCTRIMCNSYKPLKNWDHSKVIDGQKKNCVPGTFYQENCMVCHCYIKDKIKREVCRLNEKCVDDSPQRLTGKMTLEGIILQDVNSLYGFCEPMRKYRNDCNICRCLADGKTVECDSRICAALRSADVSVDIVPVVVENGEECRKGQSYKLDCNLCFCLSNGNSICTTNNCSNEIKITQ</sequence>
<dbReference type="AlphaFoldDB" id="A0A8S4RWA7"/>
<dbReference type="OrthoDB" id="7449965at2759"/>
<keyword evidence="10" id="KW-1185">Reference proteome</keyword>
<keyword evidence="4 7" id="KW-0722">Serine protease inhibitor</keyword>
<dbReference type="PROSITE" id="PS51446">
    <property type="entry name" value="PACIFASTIN"/>
    <property type="match status" value="2"/>
</dbReference>
<dbReference type="Proteomes" id="UP000838756">
    <property type="component" value="Unassembled WGS sequence"/>
</dbReference>
<dbReference type="GO" id="GO:0005576">
    <property type="term" value="C:extracellular region"/>
    <property type="evidence" value="ECO:0007669"/>
    <property type="project" value="UniProtKB-SubCell"/>
</dbReference>
<dbReference type="InterPro" id="IPR008037">
    <property type="entry name" value="Pacifastin_dom"/>
</dbReference>
<feature type="disulfide bond" evidence="7">
    <location>
        <begin position="661"/>
        <end position="671"/>
    </location>
</feature>
<reference evidence="9" key="1">
    <citation type="submission" date="2022-03" db="EMBL/GenBank/DDBJ databases">
        <authorList>
            <person name="Lindestad O."/>
        </authorList>
    </citation>
    <scope>NUCLEOTIDE SEQUENCE</scope>
</reference>
<evidence type="ECO:0000256" key="1">
    <source>
        <dbReference type="ARBA" id="ARBA00004613"/>
    </source>
</evidence>
<evidence type="ECO:0000256" key="7">
    <source>
        <dbReference type="PROSITE-ProRule" id="PRU00776"/>
    </source>
</evidence>
<feature type="domain" description="Pacifastin" evidence="8">
    <location>
        <begin position="645"/>
        <end position="679"/>
    </location>
</feature>
<evidence type="ECO:0000256" key="6">
    <source>
        <dbReference type="ARBA" id="ARBA00029459"/>
    </source>
</evidence>
<evidence type="ECO:0000256" key="2">
    <source>
        <dbReference type="ARBA" id="ARBA00022525"/>
    </source>
</evidence>
<evidence type="ECO:0000256" key="4">
    <source>
        <dbReference type="ARBA" id="ARBA00022900"/>
    </source>
</evidence>
<dbReference type="EMBL" id="CAKXAJ010025709">
    <property type="protein sequence ID" value="CAH2242974.1"/>
    <property type="molecule type" value="Genomic_DNA"/>
</dbReference>
<dbReference type="Pfam" id="PF05375">
    <property type="entry name" value="Pacifastin_I"/>
    <property type="match status" value="2"/>
</dbReference>
<protein>
    <submittedName>
        <fullName evidence="9">Jg13417 protein</fullName>
    </submittedName>
</protein>
<feature type="disulfide bond" evidence="7">
    <location>
        <begin position="658"/>
        <end position="676"/>
    </location>
</feature>
<keyword evidence="2" id="KW-0964">Secreted</keyword>
<feature type="disulfide bond" evidence="7">
    <location>
        <begin position="481"/>
        <end position="496"/>
    </location>
</feature>
<keyword evidence="3 7" id="KW-0646">Protease inhibitor</keyword>
<comment type="caution">
    <text evidence="9">The sequence shown here is derived from an EMBL/GenBank/DDBJ whole genome shotgun (WGS) entry which is preliminary data.</text>
</comment>
<gene>
    <name evidence="9" type="primary">jg13417</name>
    <name evidence="9" type="ORF">PAEG_LOCUS19188</name>
</gene>
<evidence type="ECO:0000313" key="9">
    <source>
        <dbReference type="EMBL" id="CAH2242974.1"/>
    </source>
</evidence>
<organism evidence="9 10">
    <name type="scientific">Pararge aegeria aegeria</name>
    <dbReference type="NCBI Taxonomy" id="348720"/>
    <lineage>
        <taxon>Eukaryota</taxon>
        <taxon>Metazoa</taxon>
        <taxon>Ecdysozoa</taxon>
        <taxon>Arthropoda</taxon>
        <taxon>Hexapoda</taxon>
        <taxon>Insecta</taxon>
        <taxon>Pterygota</taxon>
        <taxon>Neoptera</taxon>
        <taxon>Endopterygota</taxon>
        <taxon>Lepidoptera</taxon>
        <taxon>Glossata</taxon>
        <taxon>Ditrysia</taxon>
        <taxon>Papilionoidea</taxon>
        <taxon>Nymphalidae</taxon>
        <taxon>Satyrinae</taxon>
        <taxon>Satyrini</taxon>
        <taxon>Parargina</taxon>
        <taxon>Pararge</taxon>
    </lineage>
</organism>
<dbReference type="InterPro" id="IPR036201">
    <property type="entry name" value="Pacifastin_dom_sf"/>
</dbReference>
<proteinExistence type="inferred from homology"/>
<keyword evidence="5 7" id="KW-1015">Disulfide bond</keyword>
<evidence type="ECO:0000313" key="10">
    <source>
        <dbReference type="Proteomes" id="UP000838756"/>
    </source>
</evidence>
<comment type="caution">
    <text evidence="7">Lacks conserved residue(s) required for the propagation of feature annotation.</text>
</comment>
<comment type="subcellular location">
    <subcellularLocation>
        <location evidence="1">Secreted</location>
    </subcellularLocation>
</comment>
<evidence type="ECO:0000259" key="8">
    <source>
        <dbReference type="PROSITE" id="PS51446"/>
    </source>
</evidence>